<evidence type="ECO:0000256" key="1">
    <source>
        <dbReference type="SAM" id="SignalP"/>
    </source>
</evidence>
<feature type="domain" description="AB hydrolase-1" evidence="2">
    <location>
        <begin position="33"/>
        <end position="156"/>
    </location>
</feature>
<dbReference type="AlphaFoldDB" id="A0A5B0X260"/>
<organism evidence="3 4">
    <name type="scientific">Pseudohalioglobus sediminis</name>
    <dbReference type="NCBI Taxonomy" id="2606449"/>
    <lineage>
        <taxon>Bacteria</taxon>
        <taxon>Pseudomonadati</taxon>
        <taxon>Pseudomonadota</taxon>
        <taxon>Gammaproteobacteria</taxon>
        <taxon>Cellvibrionales</taxon>
        <taxon>Halieaceae</taxon>
        <taxon>Pseudohalioglobus</taxon>
    </lineage>
</organism>
<evidence type="ECO:0000259" key="2">
    <source>
        <dbReference type="Pfam" id="PF12697"/>
    </source>
</evidence>
<sequence length="256" mass="28128">MMRNLLLPVALCGALVTGVVWAQPSTEREQACVVLLHGLFRSAAAMKPLEWYLENEGYATVNESYRSFSTPIEELSEEVVGDGLRVCHSMGFERVHFVAHSMGGILVRQYASMHALPQETRVVMLGPPNQGSQVAEYWSEFDLFGLLETRVLEQLGTGSDSLSRRLGPVTFQLGVIAGNLRNRTLLPGFPDRPSDGTVSVAETVVPGMLDFLEMPVLHTFMIWDTSVMAQAVNFLRSGAFEREGPAGPQRETEAGN</sequence>
<evidence type="ECO:0000313" key="4">
    <source>
        <dbReference type="Proteomes" id="UP000323708"/>
    </source>
</evidence>
<dbReference type="InterPro" id="IPR029058">
    <property type="entry name" value="AB_hydrolase_fold"/>
</dbReference>
<dbReference type="GO" id="GO:0016787">
    <property type="term" value="F:hydrolase activity"/>
    <property type="evidence" value="ECO:0007669"/>
    <property type="project" value="UniProtKB-KW"/>
</dbReference>
<keyword evidence="3" id="KW-0378">Hydrolase</keyword>
<dbReference type="PANTHER" id="PTHR37946">
    <property type="entry name" value="SLL1969 PROTEIN"/>
    <property type="match status" value="1"/>
</dbReference>
<comment type="caution">
    <text evidence="3">The sequence shown here is derived from an EMBL/GenBank/DDBJ whole genome shotgun (WGS) entry which is preliminary data.</text>
</comment>
<dbReference type="EMBL" id="VTUX01000003">
    <property type="protein sequence ID" value="KAA1192401.1"/>
    <property type="molecule type" value="Genomic_DNA"/>
</dbReference>
<dbReference type="InterPro" id="IPR000073">
    <property type="entry name" value="AB_hydrolase_1"/>
</dbReference>
<name>A0A5B0X260_9GAMM</name>
<dbReference type="Proteomes" id="UP000323708">
    <property type="component" value="Unassembled WGS sequence"/>
</dbReference>
<dbReference type="Pfam" id="PF12697">
    <property type="entry name" value="Abhydrolase_6"/>
    <property type="match status" value="1"/>
</dbReference>
<dbReference type="SUPFAM" id="SSF53474">
    <property type="entry name" value="alpha/beta-Hydrolases"/>
    <property type="match status" value="1"/>
</dbReference>
<gene>
    <name evidence="3" type="ORF">F0M18_06920</name>
</gene>
<dbReference type="PANTHER" id="PTHR37946:SF1">
    <property type="entry name" value="SLL1969 PROTEIN"/>
    <property type="match status" value="1"/>
</dbReference>
<keyword evidence="1" id="KW-0732">Signal</keyword>
<feature type="signal peptide" evidence="1">
    <location>
        <begin position="1"/>
        <end position="22"/>
    </location>
</feature>
<protein>
    <submittedName>
        <fullName evidence="3">Alpha/beta fold hydrolase</fullName>
    </submittedName>
</protein>
<proteinExistence type="predicted"/>
<reference evidence="3 4" key="1">
    <citation type="submission" date="2019-09" db="EMBL/GenBank/DDBJ databases">
        <authorList>
            <person name="Chen X.-Y."/>
        </authorList>
    </citation>
    <scope>NUCLEOTIDE SEQUENCE [LARGE SCALE GENOMIC DNA]</scope>
    <source>
        <strain evidence="3 4">NY5</strain>
    </source>
</reference>
<keyword evidence="4" id="KW-1185">Reference proteome</keyword>
<dbReference type="Gene3D" id="3.40.50.1820">
    <property type="entry name" value="alpha/beta hydrolase"/>
    <property type="match status" value="1"/>
</dbReference>
<accession>A0A5B0X260</accession>
<feature type="chain" id="PRO_5023067440" evidence="1">
    <location>
        <begin position="23"/>
        <end position="256"/>
    </location>
</feature>
<evidence type="ECO:0000313" key="3">
    <source>
        <dbReference type="EMBL" id="KAA1192401.1"/>
    </source>
</evidence>